<name>A0A9N7R1R6_STRHE</name>
<dbReference type="GO" id="GO:0016705">
    <property type="term" value="F:oxidoreductase activity, acting on paired donors, with incorporation or reduction of molecular oxygen"/>
    <property type="evidence" value="ECO:0007669"/>
    <property type="project" value="InterPro"/>
</dbReference>
<keyword evidence="6" id="KW-0413">Isomerase</keyword>
<dbReference type="PANTHER" id="PTHR39757">
    <property type="match status" value="1"/>
</dbReference>
<dbReference type="PANTHER" id="PTHR39757:SF9">
    <property type="entry name" value="CAPSANTHIN_CAPSORUBIN SYNTHASE, CHROMOPLAST PROTEIN"/>
    <property type="match status" value="1"/>
</dbReference>
<comment type="pathway">
    <text evidence="2">Carotenoid biosynthesis.</text>
</comment>
<organism evidence="8 9">
    <name type="scientific">Striga hermonthica</name>
    <name type="common">Purple witchweed</name>
    <name type="synonym">Buchnera hermonthica</name>
    <dbReference type="NCBI Taxonomy" id="68872"/>
    <lineage>
        <taxon>Eukaryota</taxon>
        <taxon>Viridiplantae</taxon>
        <taxon>Streptophyta</taxon>
        <taxon>Embryophyta</taxon>
        <taxon>Tracheophyta</taxon>
        <taxon>Spermatophyta</taxon>
        <taxon>Magnoliopsida</taxon>
        <taxon>eudicotyledons</taxon>
        <taxon>Gunneridae</taxon>
        <taxon>Pentapetalae</taxon>
        <taxon>asterids</taxon>
        <taxon>lamiids</taxon>
        <taxon>Lamiales</taxon>
        <taxon>Orobanchaceae</taxon>
        <taxon>Buchnereae</taxon>
        <taxon>Striga</taxon>
    </lineage>
</organism>
<gene>
    <name evidence="8" type="ORF">SHERM_12251</name>
</gene>
<keyword evidence="4" id="KW-0934">Plastid</keyword>
<evidence type="ECO:0000313" key="9">
    <source>
        <dbReference type="Proteomes" id="UP001153555"/>
    </source>
</evidence>
<evidence type="ECO:0000256" key="4">
    <source>
        <dbReference type="ARBA" id="ARBA00022640"/>
    </source>
</evidence>
<dbReference type="Proteomes" id="UP001153555">
    <property type="component" value="Unassembled WGS sequence"/>
</dbReference>
<dbReference type="NCBIfam" id="TIGR01790">
    <property type="entry name" value="carotene-cycl"/>
    <property type="match status" value="1"/>
</dbReference>
<dbReference type="Pfam" id="PF05834">
    <property type="entry name" value="Lycopene_cycl"/>
    <property type="match status" value="1"/>
</dbReference>
<reference evidence="8" key="1">
    <citation type="submission" date="2019-12" db="EMBL/GenBank/DDBJ databases">
        <authorList>
            <person name="Scholes J."/>
        </authorList>
    </citation>
    <scope>NUCLEOTIDE SEQUENCE</scope>
</reference>
<dbReference type="SUPFAM" id="SSF51905">
    <property type="entry name" value="FAD/NAD(P)-binding domain"/>
    <property type="match status" value="1"/>
</dbReference>
<accession>A0A9N7R1R6</accession>
<evidence type="ECO:0000256" key="1">
    <source>
        <dbReference type="ARBA" id="ARBA00004474"/>
    </source>
</evidence>
<evidence type="ECO:0000313" key="8">
    <source>
        <dbReference type="EMBL" id="CAA0810703.1"/>
    </source>
</evidence>
<sequence length="905" mass="100527">MASISTLSPLPLLSSPATSLSPLKNPFFGQFNKNPSRKCCRRVKNSKVTSFLDLEPKSKPEPLNFDLPRFNPAADRTRFDVIVIGAGPAGLRTADLISQHGVKVCCVDPSPLSVWPNNYGVWVDEFQSLGLEDCLDKTWPMTCIHINDQKTKYLDRAYGRVNRNELKSKLLAGCAANGVRFHEAKARGIEHDEFESSVACDDGAHLKASLVVDASGFGSTFVEYDKPRNPGYQLAHGILAEVDGHPFDLDKMVLMDWRDSHLGNEPYLRANNSELPTFLYAMPFDSDLIFLEETSLVSRPVLPYDEVKHRMVARLRHLGVRVKTIVEDEKCLIPMGGPLPRIPQRVMAIGGNSGIVHPSTGYTVARTMELAPGLARAVVECLGSTRMIRGGPMCHRVWESVWPRERRWEREFYDFGMETLLRLDLEGTRRFFDAFFELDPRLWQGFLSSRLSIGELFGLGLCQFGNGSGLAKLDMVTKCPAPMVRMQISRTKVHFLSSSIILIPKSGNLFTFPATVTKLRRDQPQSAPPSLRTARKLRTSSIRDLYSSVRAQHRTSPHPRSTSSNLARPSPAHKPRRAVAIHLPQPQLERRRAPTRRKTSSSSEPPRAPISSKAAAHPPHQRPRFSSLSSTPIPATPFTLENAQPRHHSSASSLLYHPESVRRPVAALRASGGFLSSRLSIGELFGLGLCQFGNRSGLVKLDMVTKCPAPMVRMLLHHSYPEIRQALYVSGHRDQVLGRPTSVRASRAKEPLENCEPARSATCTAPYAHNTAPAHIRGPRAQTLHAPHLLTSPVGPSLSIFLSRSSNAGEPPHVGKLLQARNHPELPFPAKLQLTLHTGDLGSHHYRRLQFRRPPSRRKTLNPATTALPRACCTTRSPYDVPLQPFALLESPQHRTEPFPGLDSS</sequence>
<comment type="similarity">
    <text evidence="3">Belongs to the lycopene cyclase family.</text>
</comment>
<evidence type="ECO:0000256" key="7">
    <source>
        <dbReference type="SAM" id="MobiDB-lite"/>
    </source>
</evidence>
<comment type="caution">
    <text evidence="8">The sequence shown here is derived from an EMBL/GenBank/DDBJ whole genome shotgun (WGS) entry which is preliminary data.</text>
</comment>
<dbReference type="AlphaFoldDB" id="A0A9N7R1R6"/>
<feature type="compositionally biased region" description="Polar residues" evidence="7">
    <location>
        <begin position="558"/>
        <end position="567"/>
    </location>
</feature>
<proteinExistence type="inferred from homology"/>
<evidence type="ECO:0000256" key="5">
    <source>
        <dbReference type="ARBA" id="ARBA00022946"/>
    </source>
</evidence>
<dbReference type="GO" id="GO:0016860">
    <property type="term" value="F:intramolecular oxidoreductase activity"/>
    <property type="evidence" value="ECO:0007669"/>
    <property type="project" value="UniProtKB-ARBA"/>
</dbReference>
<feature type="region of interest" description="Disordered" evidence="7">
    <location>
        <begin position="546"/>
        <end position="650"/>
    </location>
</feature>
<keyword evidence="5" id="KW-0809">Transit peptide</keyword>
<dbReference type="GO" id="GO:0016117">
    <property type="term" value="P:carotenoid biosynthetic process"/>
    <property type="evidence" value="ECO:0007669"/>
    <property type="project" value="InterPro"/>
</dbReference>
<evidence type="ECO:0000256" key="6">
    <source>
        <dbReference type="ARBA" id="ARBA00023235"/>
    </source>
</evidence>
<evidence type="ECO:0000256" key="2">
    <source>
        <dbReference type="ARBA" id="ARBA00004829"/>
    </source>
</evidence>
<evidence type="ECO:0000256" key="3">
    <source>
        <dbReference type="ARBA" id="ARBA00006599"/>
    </source>
</evidence>
<dbReference type="EMBL" id="CACSLK010006441">
    <property type="protein sequence ID" value="CAA0810703.1"/>
    <property type="molecule type" value="Genomic_DNA"/>
</dbReference>
<dbReference type="OrthoDB" id="1716816at2759"/>
<keyword evidence="9" id="KW-1185">Reference proteome</keyword>
<dbReference type="GO" id="GO:0009536">
    <property type="term" value="C:plastid"/>
    <property type="evidence" value="ECO:0007669"/>
    <property type="project" value="UniProtKB-SubCell"/>
</dbReference>
<feature type="compositionally biased region" description="Polar residues" evidence="7">
    <location>
        <begin position="624"/>
        <end position="633"/>
    </location>
</feature>
<dbReference type="InterPro" id="IPR010108">
    <property type="entry name" value="Lycopene_cyclase_b/e"/>
</dbReference>
<protein>
    <submittedName>
        <fullName evidence="8">Lycopene beta cyclase- chloroplastic</fullName>
    </submittedName>
</protein>
<comment type="subcellular location">
    <subcellularLocation>
        <location evidence="1">Plastid</location>
    </subcellularLocation>
</comment>
<dbReference type="FunFam" id="3.50.50.60:FF:000101">
    <property type="entry name" value="lycopene epsilon cyclase, chloroplastic"/>
    <property type="match status" value="1"/>
</dbReference>
<dbReference type="Gene3D" id="3.50.50.60">
    <property type="entry name" value="FAD/NAD(P)-binding domain"/>
    <property type="match status" value="1"/>
</dbReference>
<dbReference type="InterPro" id="IPR036188">
    <property type="entry name" value="FAD/NAD-bd_sf"/>
</dbReference>